<name>A0AAV4H1M6_9GAST</name>
<dbReference type="InterPro" id="IPR009030">
    <property type="entry name" value="Growth_fac_rcpt_cys_sf"/>
</dbReference>
<evidence type="ECO:0000259" key="3">
    <source>
        <dbReference type="PROSITE" id="PS50055"/>
    </source>
</evidence>
<dbReference type="Gene3D" id="2.170.300.10">
    <property type="entry name" value="Tie2 ligand-binding domain superfamily"/>
    <property type="match status" value="1"/>
</dbReference>
<dbReference type="AlphaFoldDB" id="A0AAV4H1M6"/>
<dbReference type="Proteomes" id="UP000762676">
    <property type="component" value="Unassembled WGS sequence"/>
</dbReference>
<dbReference type="SMART" id="SM00194">
    <property type="entry name" value="PTPc"/>
    <property type="match status" value="1"/>
</dbReference>
<gene>
    <name evidence="4" type="ORF">ElyMa_002596100</name>
</gene>
<accession>A0AAV4H1M6</accession>
<dbReference type="SUPFAM" id="SSF52799">
    <property type="entry name" value="(Phosphotyrosine protein) phosphatases II"/>
    <property type="match status" value="1"/>
</dbReference>
<dbReference type="SUPFAM" id="SSF57184">
    <property type="entry name" value="Growth factor receptor domain"/>
    <property type="match status" value="1"/>
</dbReference>
<keyword evidence="5" id="KW-1185">Reference proteome</keyword>
<sequence>MPQNVLLATMEKDVEKLAVNIVLVTEMPVIISLVVVIKDVILDIEALTAFRFRKLKSPRIGNMEECTMGHFGDGCRENCSEHCAGYQSACNHISGICYEGCDPGYQGLLCKNECNATMWGQDCAKSCSARCLHGTCQHVTGLCAACTDGYWGDFCDQACKKSTFGAQCNQVCSVNCVDRQCHHVNGTCNQCVESRTGDFCETSKQAQSGGDDSTTGAILGVLVVIVIILAIAAAVLFRRRHKIFRQYQEESGVYLKERVDGTAYANVPPETSNTKRTDRQSKRSKPARTLTIRRKDGFEEESPEDTDDEMAGNAKNDILAGETAVLVENLKAYIQQHSTGTHFKDEFSSIPMANSSPQTCGLSPENIKKNRYKNIIPYDASRVLLKTLDGKKHSDYINASYVKGYETERAFIASQGPNDFILDDFVRMLWEQKVDRVVMLTNLVELGKVSEKFADFIIIQDLVL</sequence>
<dbReference type="InterPro" id="IPR050348">
    <property type="entry name" value="Protein-Tyr_Phosphatase"/>
</dbReference>
<feature type="region of interest" description="Disordered" evidence="1">
    <location>
        <begin position="264"/>
        <end position="312"/>
    </location>
</feature>
<dbReference type="PANTHER" id="PTHR19134:SF449">
    <property type="entry name" value="TYROSINE-PROTEIN PHOSPHATASE 1"/>
    <property type="match status" value="1"/>
</dbReference>
<protein>
    <submittedName>
        <fullName evidence="4">Receptor-type tyrosine-protein phosphatase T</fullName>
    </submittedName>
</protein>
<feature type="compositionally biased region" description="Acidic residues" evidence="1">
    <location>
        <begin position="298"/>
        <end position="310"/>
    </location>
</feature>
<evidence type="ECO:0000256" key="2">
    <source>
        <dbReference type="SAM" id="Phobius"/>
    </source>
</evidence>
<dbReference type="InterPro" id="IPR000742">
    <property type="entry name" value="EGF"/>
</dbReference>
<dbReference type="EMBL" id="BMAT01005354">
    <property type="protein sequence ID" value="GFR91574.1"/>
    <property type="molecule type" value="Genomic_DNA"/>
</dbReference>
<evidence type="ECO:0000256" key="1">
    <source>
        <dbReference type="SAM" id="MobiDB-lite"/>
    </source>
</evidence>
<keyword evidence="2" id="KW-0812">Transmembrane</keyword>
<dbReference type="SMART" id="SM00181">
    <property type="entry name" value="EGF"/>
    <property type="match status" value="3"/>
</dbReference>
<keyword evidence="4" id="KW-0675">Receptor</keyword>
<dbReference type="Gene3D" id="3.90.190.10">
    <property type="entry name" value="Protein tyrosine phosphatase superfamily"/>
    <property type="match status" value="1"/>
</dbReference>
<dbReference type="Pfam" id="PF00102">
    <property type="entry name" value="Y_phosphatase"/>
    <property type="match status" value="1"/>
</dbReference>
<organism evidence="4 5">
    <name type="scientific">Elysia marginata</name>
    <dbReference type="NCBI Taxonomy" id="1093978"/>
    <lineage>
        <taxon>Eukaryota</taxon>
        <taxon>Metazoa</taxon>
        <taxon>Spiralia</taxon>
        <taxon>Lophotrochozoa</taxon>
        <taxon>Mollusca</taxon>
        <taxon>Gastropoda</taxon>
        <taxon>Heterobranchia</taxon>
        <taxon>Euthyneura</taxon>
        <taxon>Panpulmonata</taxon>
        <taxon>Sacoglossa</taxon>
        <taxon>Placobranchoidea</taxon>
        <taxon>Plakobranchidae</taxon>
        <taxon>Elysia</taxon>
    </lineage>
</organism>
<keyword evidence="2" id="KW-0472">Membrane</keyword>
<dbReference type="PANTHER" id="PTHR19134">
    <property type="entry name" value="RECEPTOR-TYPE TYROSINE-PROTEIN PHOSPHATASE"/>
    <property type="match status" value="1"/>
</dbReference>
<evidence type="ECO:0000313" key="5">
    <source>
        <dbReference type="Proteomes" id="UP000762676"/>
    </source>
</evidence>
<dbReference type="InterPro" id="IPR000242">
    <property type="entry name" value="PTP_cat"/>
</dbReference>
<feature type="domain" description="Tyrosine-protein phosphatase" evidence="3">
    <location>
        <begin position="343"/>
        <end position="456"/>
    </location>
</feature>
<evidence type="ECO:0000313" key="4">
    <source>
        <dbReference type="EMBL" id="GFR91574.1"/>
    </source>
</evidence>
<comment type="caution">
    <text evidence="4">The sequence shown here is derived from an EMBL/GenBank/DDBJ whole genome shotgun (WGS) entry which is preliminary data.</text>
</comment>
<dbReference type="PROSITE" id="PS50055">
    <property type="entry name" value="TYR_PHOSPHATASE_PTP"/>
    <property type="match status" value="1"/>
</dbReference>
<dbReference type="InterPro" id="IPR029021">
    <property type="entry name" value="Prot-tyrosine_phosphatase-like"/>
</dbReference>
<proteinExistence type="predicted"/>
<feature type="transmembrane region" description="Helical" evidence="2">
    <location>
        <begin position="217"/>
        <end position="237"/>
    </location>
</feature>
<reference evidence="4 5" key="1">
    <citation type="journal article" date="2021" name="Elife">
        <title>Chloroplast acquisition without the gene transfer in kleptoplastic sea slugs, Plakobranchus ocellatus.</title>
        <authorList>
            <person name="Maeda T."/>
            <person name="Takahashi S."/>
            <person name="Yoshida T."/>
            <person name="Shimamura S."/>
            <person name="Takaki Y."/>
            <person name="Nagai Y."/>
            <person name="Toyoda A."/>
            <person name="Suzuki Y."/>
            <person name="Arimoto A."/>
            <person name="Ishii H."/>
            <person name="Satoh N."/>
            <person name="Nishiyama T."/>
            <person name="Hasebe M."/>
            <person name="Maruyama T."/>
            <person name="Minagawa J."/>
            <person name="Obokata J."/>
            <person name="Shigenobu S."/>
        </authorList>
    </citation>
    <scope>NUCLEOTIDE SEQUENCE [LARGE SCALE GENOMIC DNA]</scope>
</reference>
<dbReference type="GO" id="GO:0004725">
    <property type="term" value="F:protein tyrosine phosphatase activity"/>
    <property type="evidence" value="ECO:0007669"/>
    <property type="project" value="InterPro"/>
</dbReference>
<keyword evidence="2" id="KW-1133">Transmembrane helix</keyword>